<sequence length="228" mass="25533">MAKNQQFTIGWICPLPLEKEAARLILDEEYPQEAVKHQSAFYLGGRIGKHEVVIGVQRRTGLDGAAILTEKMRAGFPNIKYFLLVGIAGGVPRYGTVGAASEIMLGDVIVSSLRGNHGGVVQYDRGRWKGEGRLNFRGHTNGVPGDLMAAVNNFRAEGWSKTNISEMLKQMRVKLDEKRQRQYDDPGPIRDRLFEDSYEHKGNEFDDCKDCCDADYTTSRSQRGESAY</sequence>
<dbReference type="Proteomes" id="UP001152607">
    <property type="component" value="Unassembled WGS sequence"/>
</dbReference>
<dbReference type="InterPro" id="IPR035994">
    <property type="entry name" value="Nucleoside_phosphorylase_sf"/>
</dbReference>
<protein>
    <recommendedName>
        <fullName evidence="3">Nucleoside phosphorylase domain-containing protein</fullName>
    </recommendedName>
</protein>
<name>A0A9W4XFT7_9PLEO</name>
<dbReference type="EMBL" id="CAOQHR010000001">
    <property type="protein sequence ID" value="CAI6225453.1"/>
    <property type="molecule type" value="Genomic_DNA"/>
</dbReference>
<dbReference type="InterPro" id="IPR053137">
    <property type="entry name" value="NLR-like"/>
</dbReference>
<dbReference type="GO" id="GO:0003824">
    <property type="term" value="F:catalytic activity"/>
    <property type="evidence" value="ECO:0007669"/>
    <property type="project" value="InterPro"/>
</dbReference>
<dbReference type="GO" id="GO:0009116">
    <property type="term" value="P:nucleoside metabolic process"/>
    <property type="evidence" value="ECO:0007669"/>
    <property type="project" value="InterPro"/>
</dbReference>
<reference evidence="1" key="1">
    <citation type="submission" date="2023-01" db="EMBL/GenBank/DDBJ databases">
        <authorList>
            <person name="Van Ghelder C."/>
            <person name="Rancurel C."/>
        </authorList>
    </citation>
    <scope>NUCLEOTIDE SEQUENCE</scope>
    <source>
        <strain evidence="1">CNCM I-4278</strain>
    </source>
</reference>
<accession>A0A9W4XFT7</accession>
<proteinExistence type="predicted"/>
<dbReference type="PANTHER" id="PTHR46082">
    <property type="entry name" value="ATP/GTP-BINDING PROTEIN-RELATED"/>
    <property type="match status" value="1"/>
</dbReference>
<dbReference type="OrthoDB" id="20872at2759"/>
<dbReference type="Gene3D" id="3.40.50.1580">
    <property type="entry name" value="Nucleoside phosphorylase domain"/>
    <property type="match status" value="1"/>
</dbReference>
<dbReference type="SUPFAM" id="SSF53167">
    <property type="entry name" value="Purine and uridine phosphorylases"/>
    <property type="match status" value="1"/>
</dbReference>
<gene>
    <name evidence="1" type="ORF">PDIGIT_LOCUS3</name>
</gene>
<evidence type="ECO:0008006" key="3">
    <source>
        <dbReference type="Google" id="ProtNLM"/>
    </source>
</evidence>
<comment type="caution">
    <text evidence="1">The sequence shown here is derived from an EMBL/GenBank/DDBJ whole genome shotgun (WGS) entry which is preliminary data.</text>
</comment>
<keyword evidence="2" id="KW-1185">Reference proteome</keyword>
<organism evidence="1 2">
    <name type="scientific">Periconia digitata</name>
    <dbReference type="NCBI Taxonomy" id="1303443"/>
    <lineage>
        <taxon>Eukaryota</taxon>
        <taxon>Fungi</taxon>
        <taxon>Dikarya</taxon>
        <taxon>Ascomycota</taxon>
        <taxon>Pezizomycotina</taxon>
        <taxon>Dothideomycetes</taxon>
        <taxon>Pleosporomycetidae</taxon>
        <taxon>Pleosporales</taxon>
        <taxon>Massarineae</taxon>
        <taxon>Periconiaceae</taxon>
        <taxon>Periconia</taxon>
    </lineage>
</organism>
<evidence type="ECO:0000313" key="2">
    <source>
        <dbReference type="Proteomes" id="UP001152607"/>
    </source>
</evidence>
<dbReference type="AlphaFoldDB" id="A0A9W4XFT7"/>
<dbReference type="PANTHER" id="PTHR46082:SF6">
    <property type="entry name" value="AAA+ ATPASE DOMAIN-CONTAINING PROTEIN-RELATED"/>
    <property type="match status" value="1"/>
</dbReference>
<evidence type="ECO:0000313" key="1">
    <source>
        <dbReference type="EMBL" id="CAI6225453.1"/>
    </source>
</evidence>